<evidence type="ECO:0000256" key="4">
    <source>
        <dbReference type="ARBA" id="ARBA00023237"/>
    </source>
</evidence>
<dbReference type="InterPro" id="IPR050330">
    <property type="entry name" value="Bact_OuterMem_StrucFunc"/>
</dbReference>
<dbReference type="GO" id="GO:0009279">
    <property type="term" value="C:cell outer membrane"/>
    <property type="evidence" value="ECO:0007669"/>
    <property type="project" value="UniProtKB-SubCell"/>
</dbReference>
<dbReference type="InterPro" id="IPR036737">
    <property type="entry name" value="OmpA-like_sf"/>
</dbReference>
<dbReference type="OrthoDB" id="9805336at2"/>
<evidence type="ECO:0000256" key="3">
    <source>
        <dbReference type="ARBA" id="ARBA00023136"/>
    </source>
</evidence>
<dbReference type="Gene3D" id="3.30.1330.60">
    <property type="entry name" value="OmpA-like domain"/>
    <property type="match status" value="1"/>
</dbReference>
<accession>A0A6P1QWK4</accession>
<feature type="domain" description="OmpA-like" evidence="7">
    <location>
        <begin position="525"/>
        <end position="643"/>
    </location>
</feature>
<feature type="region of interest" description="Disordered" evidence="6">
    <location>
        <begin position="649"/>
        <end position="684"/>
    </location>
</feature>
<dbReference type="InterPro" id="IPR028974">
    <property type="entry name" value="TSP_type-3_rpt"/>
</dbReference>
<evidence type="ECO:0000259" key="7">
    <source>
        <dbReference type="PROSITE" id="PS51123"/>
    </source>
</evidence>
<dbReference type="SUPFAM" id="SSF103088">
    <property type="entry name" value="OmpA-like"/>
    <property type="match status" value="1"/>
</dbReference>
<keyword evidence="2" id="KW-0732">Signal</keyword>
<organism evidence="8 9">
    <name type="scientific">Bergeyella cardium</name>
    <dbReference type="NCBI Taxonomy" id="1585976"/>
    <lineage>
        <taxon>Bacteria</taxon>
        <taxon>Pseudomonadati</taxon>
        <taxon>Bacteroidota</taxon>
        <taxon>Flavobacteriia</taxon>
        <taxon>Flavobacteriales</taxon>
        <taxon>Weeksellaceae</taxon>
        <taxon>Bergeyella</taxon>
    </lineage>
</organism>
<dbReference type="SUPFAM" id="SSF103647">
    <property type="entry name" value="TSP type-3 repeat"/>
    <property type="match status" value="1"/>
</dbReference>
<feature type="region of interest" description="Disordered" evidence="6">
    <location>
        <begin position="606"/>
        <end position="634"/>
    </location>
</feature>
<dbReference type="KEGG" id="bcad:DBX24_08675"/>
<dbReference type="EMBL" id="CP029149">
    <property type="protein sequence ID" value="QHN66159.1"/>
    <property type="molecule type" value="Genomic_DNA"/>
</dbReference>
<evidence type="ECO:0000256" key="6">
    <source>
        <dbReference type="SAM" id="MobiDB-lite"/>
    </source>
</evidence>
<sequence>MLSAHQLSAQKYLGLSNSNYSGVYGSQYNPAKLAGNKYVFSMNFLSVNGLVDNDLYKFSSIEAFRNMNLNNFGNIASKENQNLVSTLYVGEVLGPSLQFTVNDRLGFGVSSRLRTFGQSDNLTSDFVNIINSNRGTTSATGLLSNSAGSFTASSLSDLGVSGAYSVINNDKFRLTLGAGVKLYRGLKLNNFKSNNYNLDYNYNSTTNTSTFDVNSANWEFYTNVPSGGSISNPLGSIATSIGDMYDFSSGSTAVGGNFGAEAVFKGSNSEKPYAFKLGAAIHDLGSISYKDVTKYTVKGNGAGINPLEFNLADVNSTVNYLQSKGLTVTKTANQEFKSDLPTHVTAYADYAFTKKFFVSANALVNLAEKGANSVHYNSSVSLAPRWESKWFDVSVPLTYQLDNSDFKPGLAFRVGPLSVGSDDIKVLFTDAKGANVYAGLNFSLGRKKTAEPEVVPAEPVREVDSDGDGIVDNKDRCPYEAGPAENQGCPWPDTDGDGVLDKDDKCPTVPGLASNQGCPKAHETVAKEVTLALKDILFNFGKATINPESNKKLDTAAKIIKDSKGGTYLLVGHTDKKGNEAYNLKLSRERAVAVVQALEERGVPADQLKSKGVGSKEATTPATASDAERQKDRRVEVLHITGSEWEALSKSDVPVAKKKVATSAKGKASAKKAPVRKAAPKKKK</sequence>
<gene>
    <name evidence="8" type="ORF">DBX24_08675</name>
</gene>
<dbReference type="PANTHER" id="PTHR30329">
    <property type="entry name" value="STATOR ELEMENT OF FLAGELLAR MOTOR COMPLEX"/>
    <property type="match status" value="1"/>
</dbReference>
<dbReference type="CDD" id="cd07185">
    <property type="entry name" value="OmpA_C-like"/>
    <property type="match status" value="1"/>
</dbReference>
<dbReference type="Pfam" id="PF02412">
    <property type="entry name" value="TSP_3"/>
    <property type="match status" value="2"/>
</dbReference>
<dbReference type="PANTHER" id="PTHR30329:SF21">
    <property type="entry name" value="LIPOPROTEIN YIAD-RELATED"/>
    <property type="match status" value="1"/>
</dbReference>
<comment type="subcellular location">
    <subcellularLocation>
        <location evidence="1">Cell outer membrane</location>
    </subcellularLocation>
</comment>
<dbReference type="Pfam" id="PF00691">
    <property type="entry name" value="OmpA"/>
    <property type="match status" value="1"/>
</dbReference>
<dbReference type="Proteomes" id="UP000464318">
    <property type="component" value="Chromosome"/>
</dbReference>
<dbReference type="PRINTS" id="PR01021">
    <property type="entry name" value="OMPADOMAIN"/>
</dbReference>
<keyword evidence="3 5" id="KW-0472">Membrane</keyword>
<keyword evidence="4" id="KW-0998">Cell outer membrane</keyword>
<name>A0A6P1QWK4_9FLAO</name>
<evidence type="ECO:0000313" key="9">
    <source>
        <dbReference type="Proteomes" id="UP000464318"/>
    </source>
</evidence>
<evidence type="ECO:0000256" key="2">
    <source>
        <dbReference type="ARBA" id="ARBA00022729"/>
    </source>
</evidence>
<evidence type="ECO:0000256" key="5">
    <source>
        <dbReference type="PROSITE-ProRule" id="PRU00473"/>
    </source>
</evidence>
<proteinExistence type="predicted"/>
<dbReference type="GO" id="GO:0007155">
    <property type="term" value="P:cell adhesion"/>
    <property type="evidence" value="ECO:0007669"/>
    <property type="project" value="InterPro"/>
</dbReference>
<evidence type="ECO:0000256" key="1">
    <source>
        <dbReference type="ARBA" id="ARBA00004442"/>
    </source>
</evidence>
<dbReference type="InterPro" id="IPR006665">
    <property type="entry name" value="OmpA-like"/>
</dbReference>
<dbReference type="AlphaFoldDB" id="A0A6P1QWK4"/>
<dbReference type="InterPro" id="IPR006664">
    <property type="entry name" value="OMP_bac"/>
</dbReference>
<keyword evidence="9" id="KW-1185">Reference proteome</keyword>
<protein>
    <submittedName>
        <fullName evidence="8">OmpA family protein</fullName>
    </submittedName>
</protein>
<dbReference type="Gene3D" id="4.10.1080.10">
    <property type="entry name" value="TSP type-3 repeat"/>
    <property type="match status" value="1"/>
</dbReference>
<dbReference type="PROSITE" id="PS51123">
    <property type="entry name" value="OMPA_2"/>
    <property type="match status" value="1"/>
</dbReference>
<reference evidence="8 9" key="1">
    <citation type="submission" date="2018-04" db="EMBL/GenBank/DDBJ databases">
        <title>Characteristic and Complete Genome Sequencing of A Novel Member of Infective Endocarditis Causative Bacteria: Bergeyella cardium QL-PH.</title>
        <authorList>
            <person name="Pan H."/>
            <person name="Sun E."/>
            <person name="Zhang Y."/>
        </authorList>
    </citation>
    <scope>NUCLEOTIDE SEQUENCE [LARGE SCALE GENOMIC DNA]</scope>
    <source>
        <strain evidence="8 9">HPQL</strain>
    </source>
</reference>
<feature type="compositionally biased region" description="Basic residues" evidence="6">
    <location>
        <begin position="668"/>
        <end position="684"/>
    </location>
</feature>
<dbReference type="InterPro" id="IPR003367">
    <property type="entry name" value="Thrombospondin_3-like_rpt"/>
</dbReference>
<evidence type="ECO:0000313" key="8">
    <source>
        <dbReference type="EMBL" id="QHN66159.1"/>
    </source>
</evidence>
<dbReference type="GO" id="GO:0005509">
    <property type="term" value="F:calcium ion binding"/>
    <property type="evidence" value="ECO:0007669"/>
    <property type="project" value="InterPro"/>
</dbReference>